<sequence>MPAMRQQPERLVFIDETSVKTNLTRLRGRALHAVSGCAWTPRSGDGGRRHSSQGLIAPWVIKGAMDGNAFAAYNCDELVPELKPGTMVIIDNLATHRNVEAAKAIRAANCWSSTCRHTHLI</sequence>
<accession>A0A2K8K506</accession>
<dbReference type="EMBL" id="CP024899">
    <property type="protein sequence ID" value="ATX64544.1"/>
    <property type="molecule type" value="Genomic_DNA"/>
</dbReference>
<organism evidence="1 2">
    <name type="scientific">Roseinatronobacter bogoriensis subsp. barguzinensis</name>
    <dbReference type="NCBI Taxonomy" id="441209"/>
    <lineage>
        <taxon>Bacteria</taxon>
        <taxon>Pseudomonadati</taxon>
        <taxon>Pseudomonadota</taxon>
        <taxon>Alphaproteobacteria</taxon>
        <taxon>Rhodobacterales</taxon>
        <taxon>Paracoccaceae</taxon>
        <taxon>Roseinatronobacter</taxon>
    </lineage>
</organism>
<name>A0A2K8K506_9RHOB</name>
<dbReference type="Gene3D" id="3.30.420.10">
    <property type="entry name" value="Ribonuclease H-like superfamily/Ribonuclease H"/>
    <property type="match status" value="1"/>
</dbReference>
<dbReference type="AlphaFoldDB" id="A0A2K8K506"/>
<protein>
    <recommendedName>
        <fullName evidence="3">Tc1-like transposase DDE domain-containing protein</fullName>
    </recommendedName>
</protein>
<dbReference type="KEGG" id="rbg:BG454_00785"/>
<dbReference type="GO" id="GO:0003676">
    <property type="term" value="F:nucleic acid binding"/>
    <property type="evidence" value="ECO:0007669"/>
    <property type="project" value="InterPro"/>
</dbReference>
<reference evidence="1 2" key="1">
    <citation type="submission" date="2017-11" db="EMBL/GenBank/DDBJ databases">
        <title>Revised Sequence and Annotation of the Rhodobaca barguzinensis strain alga05 Genome.</title>
        <authorList>
            <person name="Kopejtka K."/>
            <person name="Tomasch J.M."/>
            <person name="Bunk B."/>
            <person name="Koblizek M."/>
        </authorList>
    </citation>
    <scope>NUCLEOTIDE SEQUENCE [LARGE SCALE GENOMIC DNA]</scope>
    <source>
        <strain evidence="2">alga05</strain>
    </source>
</reference>
<dbReference type="InterPro" id="IPR036397">
    <property type="entry name" value="RNaseH_sf"/>
</dbReference>
<dbReference type="Proteomes" id="UP000228948">
    <property type="component" value="Chromosome"/>
</dbReference>
<proteinExistence type="predicted"/>
<keyword evidence="2" id="KW-1185">Reference proteome</keyword>
<evidence type="ECO:0008006" key="3">
    <source>
        <dbReference type="Google" id="ProtNLM"/>
    </source>
</evidence>
<evidence type="ECO:0000313" key="1">
    <source>
        <dbReference type="EMBL" id="ATX64544.1"/>
    </source>
</evidence>
<dbReference type="STRING" id="441209.GCA_001870665_01082"/>
<gene>
    <name evidence="1" type="ORF">BG454_00785</name>
</gene>
<evidence type="ECO:0000313" key="2">
    <source>
        <dbReference type="Proteomes" id="UP000228948"/>
    </source>
</evidence>